<accession>A0ACC2F9Y9</accession>
<organism evidence="1 2">
    <name type="scientific">Dallia pectoralis</name>
    <name type="common">Alaska blackfish</name>
    <dbReference type="NCBI Taxonomy" id="75939"/>
    <lineage>
        <taxon>Eukaryota</taxon>
        <taxon>Metazoa</taxon>
        <taxon>Chordata</taxon>
        <taxon>Craniata</taxon>
        <taxon>Vertebrata</taxon>
        <taxon>Euteleostomi</taxon>
        <taxon>Actinopterygii</taxon>
        <taxon>Neopterygii</taxon>
        <taxon>Teleostei</taxon>
        <taxon>Protacanthopterygii</taxon>
        <taxon>Esociformes</taxon>
        <taxon>Umbridae</taxon>
        <taxon>Dallia</taxon>
    </lineage>
</organism>
<sequence>MADRDFEKQFVNAHNDYRQKHGAPPLTLSRDLCDSAQKWADLLLSSNTLEHSSTVYGENLYYASSSVPKKHDGKEAVDDWYSEIKDYHFNKPGFTSGSGHFTQVVWKDSREVGVGLATDGRTIIVVGQYHPAGNISNDGYFKKNVLPLGSSISDTSSSPISQPDPSKKDNAHPQGKGTALAQFHEDFLQACNRHRGAHGAPGLTLNSALSQEAQTWAEKLLQYKDLKNSSTDNGENIWGKIGSPGITATGLEVVEAWYKQAENYDFSKPGPQDKTGNFTQLVWHSSREVGVGMANGGTERVIVVANFKPAGNITNPGYYTRNVLPKGSKVTNEPVEDVTSGMQALNVNLLSAEKLTTFGRDLLTSVNKYRSQHGAKSLQLSPALTREAQEWAKHLISTDKLMTCGKGHGENILGCSGFNETAPTGSYVADSWYKGIEQYDFSSPGFKKGAGNFTQMVWKSSTHVGVGLATNGLGRFITVAFFDPAGNVSNPGYFHDNVKTKGSRI</sequence>
<dbReference type="Proteomes" id="UP001157502">
    <property type="component" value="Chromosome 31"/>
</dbReference>
<evidence type="ECO:0000313" key="1">
    <source>
        <dbReference type="EMBL" id="KAJ7988144.1"/>
    </source>
</evidence>
<gene>
    <name evidence="1" type="ORF">DPEC_G00320570</name>
</gene>
<reference evidence="1" key="1">
    <citation type="submission" date="2021-05" db="EMBL/GenBank/DDBJ databases">
        <authorList>
            <person name="Pan Q."/>
            <person name="Jouanno E."/>
            <person name="Zahm M."/>
            <person name="Klopp C."/>
            <person name="Cabau C."/>
            <person name="Louis A."/>
            <person name="Berthelot C."/>
            <person name="Parey E."/>
            <person name="Roest Crollius H."/>
            <person name="Montfort J."/>
            <person name="Robinson-Rechavi M."/>
            <person name="Bouchez O."/>
            <person name="Lampietro C."/>
            <person name="Lopez Roques C."/>
            <person name="Donnadieu C."/>
            <person name="Postlethwait J."/>
            <person name="Bobe J."/>
            <person name="Dillon D."/>
            <person name="Chandos A."/>
            <person name="von Hippel F."/>
            <person name="Guiguen Y."/>
        </authorList>
    </citation>
    <scope>NUCLEOTIDE SEQUENCE</scope>
    <source>
        <strain evidence="1">YG-Jan2019</strain>
    </source>
</reference>
<protein>
    <submittedName>
        <fullName evidence="1">Uncharacterized protein</fullName>
    </submittedName>
</protein>
<keyword evidence="2" id="KW-1185">Reference proteome</keyword>
<comment type="caution">
    <text evidence="1">The sequence shown here is derived from an EMBL/GenBank/DDBJ whole genome shotgun (WGS) entry which is preliminary data.</text>
</comment>
<evidence type="ECO:0000313" key="2">
    <source>
        <dbReference type="Proteomes" id="UP001157502"/>
    </source>
</evidence>
<dbReference type="EMBL" id="CM055758">
    <property type="protein sequence ID" value="KAJ7988144.1"/>
    <property type="molecule type" value="Genomic_DNA"/>
</dbReference>
<proteinExistence type="predicted"/>
<name>A0ACC2F9Y9_DALPE</name>